<dbReference type="EMBL" id="GBRH01164267">
    <property type="protein sequence ID" value="JAE33629.1"/>
    <property type="molecule type" value="Transcribed_RNA"/>
</dbReference>
<accession>A0A0A9HCV9</accession>
<reference evidence="1" key="2">
    <citation type="journal article" date="2015" name="Data Brief">
        <title>Shoot transcriptome of the giant reed, Arundo donax.</title>
        <authorList>
            <person name="Barrero R.A."/>
            <person name="Guerrero F.D."/>
            <person name="Moolhuijzen P."/>
            <person name="Goolsby J.A."/>
            <person name="Tidwell J."/>
            <person name="Bellgard S.E."/>
            <person name="Bellgard M.I."/>
        </authorList>
    </citation>
    <scope>NUCLEOTIDE SEQUENCE</scope>
    <source>
        <tissue evidence="1">Shoot tissue taken approximately 20 cm above the soil surface</tissue>
    </source>
</reference>
<name>A0A0A9HCV9_ARUDO</name>
<organism evidence="1">
    <name type="scientific">Arundo donax</name>
    <name type="common">Giant reed</name>
    <name type="synonym">Donax arundinaceus</name>
    <dbReference type="NCBI Taxonomy" id="35708"/>
    <lineage>
        <taxon>Eukaryota</taxon>
        <taxon>Viridiplantae</taxon>
        <taxon>Streptophyta</taxon>
        <taxon>Embryophyta</taxon>
        <taxon>Tracheophyta</taxon>
        <taxon>Spermatophyta</taxon>
        <taxon>Magnoliopsida</taxon>
        <taxon>Liliopsida</taxon>
        <taxon>Poales</taxon>
        <taxon>Poaceae</taxon>
        <taxon>PACMAD clade</taxon>
        <taxon>Arundinoideae</taxon>
        <taxon>Arundineae</taxon>
        <taxon>Arundo</taxon>
    </lineage>
</organism>
<dbReference type="AlphaFoldDB" id="A0A0A9HCV9"/>
<evidence type="ECO:0000313" key="1">
    <source>
        <dbReference type="EMBL" id="JAE33629.1"/>
    </source>
</evidence>
<proteinExistence type="predicted"/>
<reference evidence="1" key="1">
    <citation type="submission" date="2014-09" db="EMBL/GenBank/DDBJ databases">
        <authorList>
            <person name="Magalhaes I.L.F."/>
            <person name="Oliveira U."/>
            <person name="Santos F.R."/>
            <person name="Vidigal T.H.D.A."/>
            <person name="Brescovit A.D."/>
            <person name="Santos A.J."/>
        </authorList>
    </citation>
    <scope>NUCLEOTIDE SEQUENCE</scope>
    <source>
        <tissue evidence="1">Shoot tissue taken approximately 20 cm above the soil surface</tissue>
    </source>
</reference>
<sequence length="33" mass="3718">MVLSPRALHFQAFFLVVLAFSVQLLANKSIVTR</sequence>
<protein>
    <submittedName>
        <fullName evidence="1">Uncharacterized protein</fullName>
    </submittedName>
</protein>